<evidence type="ECO:0000259" key="2">
    <source>
        <dbReference type="Pfam" id="PF14344"/>
    </source>
</evidence>
<keyword evidence="1" id="KW-0732">Signal</keyword>
<organism evidence="3 4">
    <name type="scientific">Mucilaginibacter aquatilis</name>
    <dbReference type="NCBI Taxonomy" id="1517760"/>
    <lineage>
        <taxon>Bacteria</taxon>
        <taxon>Pseudomonadati</taxon>
        <taxon>Bacteroidota</taxon>
        <taxon>Sphingobacteriia</taxon>
        <taxon>Sphingobacteriales</taxon>
        <taxon>Sphingobacteriaceae</taxon>
        <taxon>Mucilaginibacter</taxon>
    </lineage>
</organism>
<dbReference type="Proteomes" id="UP000434850">
    <property type="component" value="Unassembled WGS sequence"/>
</dbReference>
<evidence type="ECO:0000313" key="3">
    <source>
        <dbReference type="EMBL" id="MVN89534.1"/>
    </source>
</evidence>
<feature type="signal peptide" evidence="1">
    <location>
        <begin position="1"/>
        <end position="29"/>
    </location>
</feature>
<sequence>MKNITQMVSGKMKIAGVLFVLATAFSSCLKDNNDDVVTQPSALISVVNASPDSQPLDFYLDQNRVNNSTGIVYGSGLDYRNAVTGKRTASFNISGTSNKIKSDTMTLVANRAYTLYLTNLVANPEYLLLKDTINRPTAGSALVRFVHVSANTPNVDLVTSTGTNIAVNKAYKTASGFTSINAGKYTMQVRQAGTATVLATITDKDLVAGAVYTIWLQGVNSATDDVKKLTAKTQVNAYFQ</sequence>
<feature type="domain" description="DUF4397" evidence="2">
    <location>
        <begin position="42"/>
        <end position="157"/>
    </location>
</feature>
<dbReference type="PROSITE" id="PS51257">
    <property type="entry name" value="PROKAR_LIPOPROTEIN"/>
    <property type="match status" value="1"/>
</dbReference>
<name>A0A6I4IPL4_9SPHI</name>
<dbReference type="OrthoDB" id="9792011at2"/>
<comment type="caution">
    <text evidence="3">The sequence shown here is derived from an EMBL/GenBank/DDBJ whole genome shotgun (WGS) entry which is preliminary data.</text>
</comment>
<feature type="chain" id="PRO_5026291747" evidence="1">
    <location>
        <begin position="30"/>
        <end position="240"/>
    </location>
</feature>
<evidence type="ECO:0000256" key="1">
    <source>
        <dbReference type="SAM" id="SignalP"/>
    </source>
</evidence>
<gene>
    <name evidence="3" type="ORF">GO816_00175</name>
</gene>
<keyword evidence="4" id="KW-1185">Reference proteome</keyword>
<protein>
    <submittedName>
        <fullName evidence="3">DUF4397 domain-containing protein</fullName>
    </submittedName>
</protein>
<dbReference type="Pfam" id="PF14344">
    <property type="entry name" value="DUF4397"/>
    <property type="match status" value="1"/>
</dbReference>
<proteinExistence type="predicted"/>
<reference evidence="3 4" key="1">
    <citation type="submission" date="2019-12" db="EMBL/GenBank/DDBJ databases">
        <title>Mucilaginibacter sp. HME9299 genome sequencing and assembly.</title>
        <authorList>
            <person name="Kang H."/>
            <person name="Kim H."/>
            <person name="Joh K."/>
        </authorList>
    </citation>
    <scope>NUCLEOTIDE SEQUENCE [LARGE SCALE GENOMIC DNA]</scope>
    <source>
        <strain evidence="3 4">HME9299</strain>
    </source>
</reference>
<dbReference type="AlphaFoldDB" id="A0A6I4IPL4"/>
<accession>A0A6I4IPL4</accession>
<dbReference type="RefSeq" id="WP_157539337.1">
    <property type="nucleotide sequence ID" value="NZ_WQLA01000001.1"/>
</dbReference>
<evidence type="ECO:0000313" key="4">
    <source>
        <dbReference type="Proteomes" id="UP000434850"/>
    </source>
</evidence>
<dbReference type="InterPro" id="IPR025510">
    <property type="entry name" value="DUF4397"/>
</dbReference>
<dbReference type="EMBL" id="WQLA01000001">
    <property type="protein sequence ID" value="MVN89534.1"/>
    <property type="molecule type" value="Genomic_DNA"/>
</dbReference>